<evidence type="ECO:0000313" key="1">
    <source>
        <dbReference type="EMBL" id="AGU75560.1"/>
    </source>
</evidence>
<dbReference type="HOGENOM" id="CLU_094971_1_0_9"/>
<dbReference type="Proteomes" id="UP000016233">
    <property type="component" value="Chromosome"/>
</dbReference>
<dbReference type="Pfam" id="PF13780">
    <property type="entry name" value="DUF4176"/>
    <property type="match status" value="1"/>
</dbReference>
<accession>T1ZCF9</accession>
<dbReference type="PATRIC" id="fig|862967.3.peg.151"/>
<gene>
    <name evidence="1" type="ORF">SIR_0168</name>
</gene>
<keyword evidence="2" id="KW-1185">Reference proteome</keyword>
<evidence type="ECO:0008006" key="3">
    <source>
        <dbReference type="Google" id="ProtNLM"/>
    </source>
</evidence>
<proteinExistence type="predicted"/>
<protein>
    <recommendedName>
        <fullName evidence="3">DUF4176 domain-containing protein</fullName>
    </recommendedName>
</protein>
<name>T1ZCF9_STRIT</name>
<dbReference type="KEGG" id="sib:SIR_0168"/>
<sequence length="219" mass="25336">MGEMDILYQMSLNHLAVIEADKEVLKQVGLSLAKQEEAFRELQLILFNHEHSYSHHGILGSSIEILLHWEQNNVEVMYLETKVALSMIDFRRWLAYTDLLLSPILPLGTTIELNKDLLPAALVTSMNEIGMPFLAIVLGRRLLLGPEDREYIDYLVSIYPYGLRADVNPIYISNFFIKKVLQEGYSDAIDEQYIENQYRKDYFSRNIVSEIYNVKGEQS</sequence>
<dbReference type="InterPro" id="IPR025233">
    <property type="entry name" value="DUF4176"/>
</dbReference>
<dbReference type="RefSeq" id="WP_020998230.1">
    <property type="nucleotide sequence ID" value="NC_022246.1"/>
</dbReference>
<dbReference type="AlphaFoldDB" id="T1ZCF9"/>
<organism evidence="1 2">
    <name type="scientific">Streptococcus intermedius B196</name>
    <dbReference type="NCBI Taxonomy" id="862967"/>
    <lineage>
        <taxon>Bacteria</taxon>
        <taxon>Bacillati</taxon>
        <taxon>Bacillota</taxon>
        <taxon>Bacilli</taxon>
        <taxon>Lactobacillales</taxon>
        <taxon>Streptococcaceae</taxon>
        <taxon>Streptococcus</taxon>
        <taxon>Streptococcus anginosus group</taxon>
    </lineage>
</organism>
<evidence type="ECO:0000313" key="2">
    <source>
        <dbReference type="Proteomes" id="UP000016233"/>
    </source>
</evidence>
<dbReference type="EMBL" id="CP003857">
    <property type="protein sequence ID" value="AGU75560.1"/>
    <property type="molecule type" value="Genomic_DNA"/>
</dbReference>
<dbReference type="OrthoDB" id="2225707at2"/>
<reference evidence="1 2" key="1">
    <citation type="journal article" date="2013" name="BMC Genomics">
        <title>Phylogenetic relationship and virulence inference of Streptococcus Anginosus Group: curated annotation and whole-genome comparative analysis support distinct species designation.</title>
        <authorList>
            <person name="Olson A.B."/>
            <person name="Kent H."/>
            <person name="Sibley C.D."/>
            <person name="Grinwis M.E."/>
            <person name="Mabon P."/>
            <person name="Ouellette C."/>
            <person name="Tyson S."/>
            <person name="Graham M."/>
            <person name="Tyler S.D."/>
            <person name="Van Domselaar G."/>
            <person name="Surette M.G."/>
            <person name="Corbett C.R."/>
        </authorList>
    </citation>
    <scope>NUCLEOTIDE SEQUENCE [LARGE SCALE GENOMIC DNA]</scope>
    <source>
        <strain evidence="1 2">B196</strain>
    </source>
</reference>